<dbReference type="Proteomes" id="UP000054742">
    <property type="component" value="Unassembled WGS sequence"/>
</dbReference>
<dbReference type="InterPro" id="IPR002547">
    <property type="entry name" value="tRNA-bd_dom"/>
</dbReference>
<dbReference type="FunFam" id="3.30.70.380:FF:000001">
    <property type="entry name" value="Phenylalanine--tRNA ligase beta subunit"/>
    <property type="match status" value="1"/>
</dbReference>
<evidence type="ECO:0000259" key="17">
    <source>
        <dbReference type="PROSITE" id="PS50886"/>
    </source>
</evidence>
<dbReference type="CDD" id="cd02796">
    <property type="entry name" value="tRNA_bind_bactPheRS"/>
    <property type="match status" value="1"/>
</dbReference>
<accession>A0A0W0SP49</accession>
<evidence type="ECO:0000256" key="5">
    <source>
        <dbReference type="ARBA" id="ARBA00022555"/>
    </source>
</evidence>
<evidence type="ECO:0000256" key="6">
    <source>
        <dbReference type="ARBA" id="ARBA00022598"/>
    </source>
</evidence>
<dbReference type="SUPFAM" id="SSF55681">
    <property type="entry name" value="Class II aaRS and biotin synthetases"/>
    <property type="match status" value="1"/>
</dbReference>
<dbReference type="Gene3D" id="3.30.70.380">
    <property type="entry name" value="Ferrodoxin-fold anticodon-binding domain"/>
    <property type="match status" value="1"/>
</dbReference>
<dbReference type="RefSeq" id="WP_058441029.1">
    <property type="nucleotide sequence ID" value="NZ_CAAAHU010000009.1"/>
</dbReference>
<dbReference type="CDD" id="cd00769">
    <property type="entry name" value="PheRS_beta_core"/>
    <property type="match status" value="1"/>
</dbReference>
<dbReference type="Gene3D" id="3.30.930.10">
    <property type="entry name" value="Bira Bifunctional Protein, Domain 2"/>
    <property type="match status" value="1"/>
</dbReference>
<evidence type="ECO:0000256" key="1">
    <source>
        <dbReference type="ARBA" id="ARBA00004496"/>
    </source>
</evidence>
<dbReference type="NCBIfam" id="NF045760">
    <property type="entry name" value="YtpR"/>
    <property type="match status" value="1"/>
</dbReference>
<dbReference type="Gene3D" id="3.30.56.10">
    <property type="match status" value="2"/>
</dbReference>
<dbReference type="InterPro" id="IPR041616">
    <property type="entry name" value="PheRS_beta_core"/>
</dbReference>
<keyword evidence="12 15" id="KW-0648">Protein biosynthesis</keyword>
<comment type="catalytic activity">
    <reaction evidence="14 15">
        <text>tRNA(Phe) + L-phenylalanine + ATP = L-phenylalanyl-tRNA(Phe) + AMP + diphosphate + H(+)</text>
        <dbReference type="Rhea" id="RHEA:19413"/>
        <dbReference type="Rhea" id="RHEA-COMP:9668"/>
        <dbReference type="Rhea" id="RHEA-COMP:9699"/>
        <dbReference type="ChEBI" id="CHEBI:15378"/>
        <dbReference type="ChEBI" id="CHEBI:30616"/>
        <dbReference type="ChEBI" id="CHEBI:33019"/>
        <dbReference type="ChEBI" id="CHEBI:58095"/>
        <dbReference type="ChEBI" id="CHEBI:78442"/>
        <dbReference type="ChEBI" id="CHEBI:78531"/>
        <dbReference type="ChEBI" id="CHEBI:456215"/>
        <dbReference type="EC" id="6.1.1.20"/>
    </reaction>
</comment>
<organism evidence="20 21">
    <name type="scientific">Legionella brunensis</name>
    <dbReference type="NCBI Taxonomy" id="29422"/>
    <lineage>
        <taxon>Bacteria</taxon>
        <taxon>Pseudomonadati</taxon>
        <taxon>Pseudomonadota</taxon>
        <taxon>Gammaproteobacteria</taxon>
        <taxon>Legionellales</taxon>
        <taxon>Legionellaceae</taxon>
        <taxon>Legionella</taxon>
    </lineage>
</organism>
<dbReference type="Pfam" id="PF17759">
    <property type="entry name" value="tRNA_synthFbeta"/>
    <property type="match status" value="1"/>
</dbReference>
<sequence length="792" mass="86886">MKISELWLREWVNPSLDEQQLAALLTMAGLEVDAVNPVAGQFEGVIVAQVINTKPHPQADKLTLCEVDAGEGQVLKVVCGASNVRKGLKVALAQIGAHLPGDFIIKESMLRGELSQGMLCSMSELGLAENSDGIMELDDNAPIGTDLRAYLALNDWVFDIDLTPNRADCFSVLGIAREIAALTQLPLQAMPKDIVQPAIDESLAIKLMVPEACPQYCGRVIRDINPHAHTPVWMVERLRRGGIRPIHPVVDVTNYVMLELGQPMHAFNLQALRGDIVVRFAKADENLELLDGQEVSLNEKVLVIADKEKALAMAGIMGGQASAVEENTTAIFLESAFFNPITIAGVARSYGLFTDSSQRYERGVDPQLQLVALERATKLLSDIVGGIAGPVCVASKPEALPKRNNVLFNPARVEQVTGLQITEGEIVAMLEGLGMQVNKSASLWEVSVPSHRFDISLDVDLVEEVARLYGYDKLPGSIMLTEVQAGTINPLESLASRVSQLFISRGYHETISYSFVDPELQETLYPGVPTMQLLNPISSELSQMRAGMWPGLLASMIYNIHRQQTAIKFFETGVVFDLTDGSLKEHPCIAGLLTGEHGTLNWSEKSGKFDFFDLKGDLQALFASLQLSEVSFLAESHPALHPGKSARISIHGQDAGWCGVLHPRIADALDIHDEVILFELHLNSLTNQMTPRYQQISKFPQIRRDLSFLVDNEVSAAEIENAVREVVERECLKSFDVFDVYTGESIPEGKKSLAIALTLQDDKRTMVDTEINAIISAIIKGLNEKFAIILRD</sequence>
<keyword evidence="5 16" id="KW-0820">tRNA-binding</keyword>
<feature type="domain" description="FDX-ACB" evidence="18">
    <location>
        <begin position="697"/>
        <end position="791"/>
    </location>
</feature>
<evidence type="ECO:0000256" key="15">
    <source>
        <dbReference type="HAMAP-Rule" id="MF_00283"/>
    </source>
</evidence>
<dbReference type="SUPFAM" id="SSF56037">
    <property type="entry name" value="PheT/TilS domain"/>
    <property type="match status" value="1"/>
</dbReference>
<dbReference type="FunFam" id="3.30.930.10:FF:000022">
    <property type="entry name" value="Phenylalanine--tRNA ligase beta subunit"/>
    <property type="match status" value="1"/>
</dbReference>
<dbReference type="InterPro" id="IPR005146">
    <property type="entry name" value="B3/B4_tRNA-bd"/>
</dbReference>
<evidence type="ECO:0000256" key="12">
    <source>
        <dbReference type="ARBA" id="ARBA00022917"/>
    </source>
</evidence>
<dbReference type="InterPro" id="IPR020825">
    <property type="entry name" value="Phe-tRNA_synthase-like_B3/B4"/>
</dbReference>
<dbReference type="InterPro" id="IPR012340">
    <property type="entry name" value="NA-bd_OB-fold"/>
</dbReference>
<dbReference type="GO" id="GO:0000049">
    <property type="term" value="F:tRNA binding"/>
    <property type="evidence" value="ECO:0007669"/>
    <property type="project" value="UniProtKB-UniRule"/>
</dbReference>
<dbReference type="PROSITE" id="PS51483">
    <property type="entry name" value="B5"/>
    <property type="match status" value="1"/>
</dbReference>
<dbReference type="Pfam" id="PF03147">
    <property type="entry name" value="FDX-ACB"/>
    <property type="match status" value="1"/>
</dbReference>
<dbReference type="PANTHER" id="PTHR10947:SF0">
    <property type="entry name" value="PHENYLALANINE--TRNA LIGASE BETA SUBUNIT"/>
    <property type="match status" value="1"/>
</dbReference>
<evidence type="ECO:0000313" key="20">
    <source>
        <dbReference type="EMBL" id="KTC85136.1"/>
    </source>
</evidence>
<keyword evidence="4 15" id="KW-0963">Cytoplasm</keyword>
<reference evidence="20 21" key="1">
    <citation type="submission" date="2015-11" db="EMBL/GenBank/DDBJ databases">
        <title>Genomic analysis of 38 Legionella species identifies large and diverse effector repertoires.</title>
        <authorList>
            <person name="Burstein D."/>
            <person name="Amaro F."/>
            <person name="Zusman T."/>
            <person name="Lifshitz Z."/>
            <person name="Cohen O."/>
            <person name="Gilbert J.A."/>
            <person name="Pupko T."/>
            <person name="Shuman H.A."/>
            <person name="Segal G."/>
        </authorList>
    </citation>
    <scope>NUCLEOTIDE SEQUENCE [LARGE SCALE GENOMIC DNA]</scope>
    <source>
        <strain evidence="20 21">ATCC 43878</strain>
    </source>
</reference>
<dbReference type="PROSITE" id="PS51447">
    <property type="entry name" value="FDX_ACB"/>
    <property type="match status" value="1"/>
</dbReference>
<dbReference type="FunFam" id="2.40.50.140:FF:000045">
    <property type="entry name" value="Phenylalanine--tRNA ligase beta subunit"/>
    <property type="match status" value="1"/>
</dbReference>
<feature type="domain" description="TRNA-binding" evidence="17">
    <location>
        <begin position="39"/>
        <end position="148"/>
    </location>
</feature>
<dbReference type="InterPro" id="IPR033714">
    <property type="entry name" value="tRNA_bind_bactPheRS"/>
</dbReference>
<evidence type="ECO:0000256" key="10">
    <source>
        <dbReference type="ARBA" id="ARBA00022842"/>
    </source>
</evidence>
<dbReference type="PROSITE" id="PS50886">
    <property type="entry name" value="TRBD"/>
    <property type="match status" value="1"/>
</dbReference>
<evidence type="ECO:0000256" key="14">
    <source>
        <dbReference type="ARBA" id="ARBA00049255"/>
    </source>
</evidence>
<dbReference type="GO" id="GO:0004826">
    <property type="term" value="F:phenylalanine-tRNA ligase activity"/>
    <property type="evidence" value="ECO:0007669"/>
    <property type="project" value="UniProtKB-UniRule"/>
</dbReference>
<evidence type="ECO:0000256" key="3">
    <source>
        <dbReference type="ARBA" id="ARBA00011209"/>
    </source>
</evidence>
<evidence type="ECO:0000313" key="21">
    <source>
        <dbReference type="Proteomes" id="UP000054742"/>
    </source>
</evidence>
<dbReference type="HAMAP" id="MF_00283">
    <property type="entry name" value="Phe_tRNA_synth_beta1"/>
    <property type="match status" value="1"/>
</dbReference>
<comment type="similarity">
    <text evidence="2 15">Belongs to the phenylalanyl-tRNA synthetase beta subunit family. Type 1 subfamily.</text>
</comment>
<dbReference type="Gene3D" id="2.40.50.140">
    <property type="entry name" value="Nucleic acid-binding proteins"/>
    <property type="match status" value="1"/>
</dbReference>
<evidence type="ECO:0000256" key="16">
    <source>
        <dbReference type="PROSITE-ProRule" id="PRU00209"/>
    </source>
</evidence>
<dbReference type="SMART" id="SM00873">
    <property type="entry name" value="B3_4"/>
    <property type="match status" value="1"/>
</dbReference>
<dbReference type="InterPro" id="IPR045060">
    <property type="entry name" value="Phe-tRNA-ligase_IIc_bsu"/>
</dbReference>
<dbReference type="InterPro" id="IPR005121">
    <property type="entry name" value="Fdx_antiC-bd"/>
</dbReference>
<feature type="domain" description="B5" evidence="19">
    <location>
        <begin position="401"/>
        <end position="476"/>
    </location>
</feature>
<protein>
    <recommendedName>
        <fullName evidence="15">Phenylalanine--tRNA ligase beta subunit</fullName>
        <ecNumber evidence="15">6.1.1.20</ecNumber>
    </recommendedName>
    <alternativeName>
        <fullName evidence="15">Phenylalanyl-tRNA synthetase beta subunit</fullName>
        <shortName evidence="15">PheRS</shortName>
    </alternativeName>
</protein>
<dbReference type="EC" id="6.1.1.20" evidence="15"/>
<dbReference type="InterPro" id="IPR005147">
    <property type="entry name" value="tRNA_synthase_B5-dom"/>
</dbReference>
<keyword evidence="10 15" id="KW-0460">Magnesium</keyword>
<proteinExistence type="inferred from homology"/>
<comment type="cofactor">
    <cofactor evidence="15">
        <name>Mg(2+)</name>
        <dbReference type="ChEBI" id="CHEBI:18420"/>
    </cofactor>
    <text evidence="15">Binds 2 magnesium ions per tetramer.</text>
</comment>
<comment type="subunit">
    <text evidence="3 15">Tetramer of two alpha and two beta subunits.</text>
</comment>
<keyword evidence="6 15" id="KW-0436">Ligase</keyword>
<dbReference type="OrthoDB" id="9805455at2"/>
<dbReference type="FunFam" id="3.50.40.10:FF:000001">
    <property type="entry name" value="Phenylalanine--tRNA ligase beta subunit"/>
    <property type="match status" value="1"/>
</dbReference>
<dbReference type="SMART" id="SM00874">
    <property type="entry name" value="B5"/>
    <property type="match status" value="1"/>
</dbReference>
<evidence type="ECO:0000256" key="8">
    <source>
        <dbReference type="ARBA" id="ARBA00022741"/>
    </source>
</evidence>
<keyword evidence="7 15" id="KW-0479">Metal-binding</keyword>
<dbReference type="SUPFAM" id="SSF46955">
    <property type="entry name" value="Putative DNA-binding domain"/>
    <property type="match status" value="1"/>
</dbReference>
<dbReference type="NCBIfam" id="TIGR00472">
    <property type="entry name" value="pheT_bact"/>
    <property type="match status" value="1"/>
</dbReference>
<dbReference type="Pfam" id="PF03483">
    <property type="entry name" value="B3_4"/>
    <property type="match status" value="1"/>
</dbReference>
<dbReference type="SUPFAM" id="SSF54991">
    <property type="entry name" value="Anticodon-binding domain of PheRS"/>
    <property type="match status" value="1"/>
</dbReference>
<gene>
    <name evidence="15 20" type="primary">pheT</name>
    <name evidence="20" type="ORF">Lbru_0932</name>
</gene>
<name>A0A0W0SP49_9GAMM</name>
<dbReference type="SMART" id="SM00896">
    <property type="entry name" value="FDX-ACB"/>
    <property type="match status" value="1"/>
</dbReference>
<dbReference type="STRING" id="29422.Lbru_0932"/>
<dbReference type="InterPro" id="IPR009061">
    <property type="entry name" value="DNA-bd_dom_put_sf"/>
</dbReference>
<keyword evidence="9 15" id="KW-0067">ATP-binding</keyword>
<dbReference type="FunFam" id="3.30.56.10:FF:000002">
    <property type="entry name" value="Phenylalanine--tRNA ligase beta subunit"/>
    <property type="match status" value="1"/>
</dbReference>
<dbReference type="Pfam" id="PF03484">
    <property type="entry name" value="B5"/>
    <property type="match status" value="1"/>
</dbReference>
<dbReference type="PATRIC" id="fig|29422.6.peg.978"/>
<dbReference type="InterPro" id="IPR045864">
    <property type="entry name" value="aa-tRNA-synth_II/BPL/LPL"/>
</dbReference>
<evidence type="ECO:0000256" key="13">
    <source>
        <dbReference type="ARBA" id="ARBA00023146"/>
    </source>
</evidence>
<feature type="binding site" evidence="15">
    <location>
        <position position="463"/>
    </location>
    <ligand>
        <name>Mg(2+)</name>
        <dbReference type="ChEBI" id="CHEBI:18420"/>
        <note>shared with alpha subunit</note>
    </ligand>
</feature>
<keyword evidence="11 16" id="KW-0694">RNA-binding</keyword>
<keyword evidence="8 15" id="KW-0547">Nucleotide-binding</keyword>
<feature type="binding site" evidence="15">
    <location>
        <position position="464"/>
    </location>
    <ligand>
        <name>Mg(2+)</name>
        <dbReference type="ChEBI" id="CHEBI:18420"/>
        <note>shared with alpha subunit</note>
    </ligand>
</feature>
<dbReference type="GO" id="GO:0009328">
    <property type="term" value="C:phenylalanine-tRNA ligase complex"/>
    <property type="evidence" value="ECO:0007669"/>
    <property type="project" value="TreeGrafter"/>
</dbReference>
<dbReference type="Pfam" id="PF01588">
    <property type="entry name" value="tRNA_bind"/>
    <property type="match status" value="1"/>
</dbReference>
<dbReference type="GO" id="GO:0000287">
    <property type="term" value="F:magnesium ion binding"/>
    <property type="evidence" value="ECO:0007669"/>
    <property type="project" value="UniProtKB-UniRule"/>
</dbReference>
<comment type="subcellular location">
    <subcellularLocation>
        <location evidence="1 15">Cytoplasm</location>
    </subcellularLocation>
</comment>
<dbReference type="SUPFAM" id="SSF50249">
    <property type="entry name" value="Nucleic acid-binding proteins"/>
    <property type="match status" value="1"/>
</dbReference>
<feature type="binding site" evidence="15">
    <location>
        <position position="460"/>
    </location>
    <ligand>
        <name>Mg(2+)</name>
        <dbReference type="ChEBI" id="CHEBI:18420"/>
        <note>shared with alpha subunit</note>
    </ligand>
</feature>
<feature type="binding site" evidence="15">
    <location>
        <position position="454"/>
    </location>
    <ligand>
        <name>Mg(2+)</name>
        <dbReference type="ChEBI" id="CHEBI:18420"/>
        <note>shared with alpha subunit</note>
    </ligand>
</feature>
<dbReference type="GO" id="GO:0005524">
    <property type="term" value="F:ATP binding"/>
    <property type="evidence" value="ECO:0007669"/>
    <property type="project" value="UniProtKB-UniRule"/>
</dbReference>
<evidence type="ECO:0000256" key="9">
    <source>
        <dbReference type="ARBA" id="ARBA00022840"/>
    </source>
</evidence>
<evidence type="ECO:0000256" key="4">
    <source>
        <dbReference type="ARBA" id="ARBA00022490"/>
    </source>
</evidence>
<dbReference type="Gene3D" id="3.50.40.10">
    <property type="entry name" value="Phenylalanyl-trna Synthetase, Chain B, domain 3"/>
    <property type="match status" value="1"/>
</dbReference>
<comment type="caution">
    <text evidence="20">The sequence shown here is derived from an EMBL/GenBank/DDBJ whole genome shotgun (WGS) entry which is preliminary data.</text>
</comment>
<dbReference type="GO" id="GO:0006432">
    <property type="term" value="P:phenylalanyl-tRNA aminoacylation"/>
    <property type="evidence" value="ECO:0007669"/>
    <property type="project" value="UniProtKB-UniRule"/>
</dbReference>
<keyword evidence="13 15" id="KW-0030">Aminoacyl-tRNA synthetase</keyword>
<evidence type="ECO:0000259" key="19">
    <source>
        <dbReference type="PROSITE" id="PS51483"/>
    </source>
</evidence>
<dbReference type="PANTHER" id="PTHR10947">
    <property type="entry name" value="PHENYLALANYL-TRNA SYNTHETASE BETA CHAIN AND LEUCINE-RICH REPEAT-CONTAINING PROTEIN 47"/>
    <property type="match status" value="1"/>
</dbReference>
<keyword evidence="21" id="KW-1185">Reference proteome</keyword>
<dbReference type="InterPro" id="IPR036690">
    <property type="entry name" value="Fdx_antiC-bd_sf"/>
</dbReference>
<dbReference type="InterPro" id="IPR004532">
    <property type="entry name" value="Phe-tRNA-ligase_IIc_bsu_bact"/>
</dbReference>
<evidence type="ECO:0000256" key="2">
    <source>
        <dbReference type="ARBA" id="ARBA00008653"/>
    </source>
</evidence>
<evidence type="ECO:0000256" key="7">
    <source>
        <dbReference type="ARBA" id="ARBA00022723"/>
    </source>
</evidence>
<dbReference type="EMBL" id="LNXV01000007">
    <property type="protein sequence ID" value="KTC85136.1"/>
    <property type="molecule type" value="Genomic_DNA"/>
</dbReference>
<evidence type="ECO:0000256" key="11">
    <source>
        <dbReference type="ARBA" id="ARBA00022884"/>
    </source>
</evidence>
<dbReference type="AlphaFoldDB" id="A0A0W0SP49"/>
<evidence type="ECO:0000259" key="18">
    <source>
        <dbReference type="PROSITE" id="PS51447"/>
    </source>
</evidence>